<evidence type="ECO:0000313" key="3">
    <source>
        <dbReference type="EMBL" id="KAF5343369.1"/>
    </source>
</evidence>
<reference evidence="3 4" key="1">
    <citation type="journal article" date="2020" name="ISME J.">
        <title>Uncovering the hidden diversity of litter-decomposition mechanisms in mushroom-forming fungi.</title>
        <authorList>
            <person name="Floudas D."/>
            <person name="Bentzer J."/>
            <person name="Ahren D."/>
            <person name="Johansson T."/>
            <person name="Persson P."/>
            <person name="Tunlid A."/>
        </authorList>
    </citation>
    <scope>NUCLEOTIDE SEQUENCE [LARGE SCALE GENOMIC DNA]</scope>
    <source>
        <strain evidence="3 4">CBS 291.85</strain>
    </source>
</reference>
<comment type="caution">
    <text evidence="3">The sequence shown here is derived from an EMBL/GenBank/DDBJ whole genome shotgun (WGS) entry which is preliminary data.</text>
</comment>
<dbReference type="AlphaFoldDB" id="A0A8H5CKE8"/>
<evidence type="ECO:0000313" key="4">
    <source>
        <dbReference type="Proteomes" id="UP000559256"/>
    </source>
</evidence>
<dbReference type="OrthoDB" id="432412at2759"/>
<accession>A0A8H5CKE8</accession>
<dbReference type="PANTHER" id="PTHR15955">
    <property type="entry name" value="RWD DOMAIN CONTAINING PROTEIN 2"/>
    <property type="match status" value="1"/>
</dbReference>
<feature type="domain" description="Small nuclear ribonucleoprotein Prp3 C-terminal" evidence="2">
    <location>
        <begin position="248"/>
        <end position="361"/>
    </location>
</feature>
<protein>
    <recommendedName>
        <fullName evidence="2">Small nuclear ribonucleoprotein Prp3 C-terminal domain-containing protein</fullName>
    </recommendedName>
</protein>
<dbReference type="InterPro" id="IPR017359">
    <property type="entry name" value="Phi-like"/>
</dbReference>
<evidence type="ECO:0000256" key="1">
    <source>
        <dbReference type="SAM" id="MobiDB-lite"/>
    </source>
</evidence>
<sequence length="412" mass="45115">MANHTTQTTHPNLSRQLEELQLVKFSLLPGELLVFLEHCRGWEGLLEGYEGPESAGLELQSVHVMVVKEDGQGGVGGERDEIPPVTFQVSLDSWNVWFEVGFPTGYDASGSGSGFSSEEGEGGEGTNGYGKETKTKTTPTISVKGEDITRVEQEEWAQVVRERLGEIGETEYPIYQLLSLHLLPLLHEKAEAAEAAVSESIDSSTLDVEDASVEASRYDEHDIQTSSFSSSPSTRTHTTTPQLYHALLTSHHLISPKKRRSLSSWVSSSSMHPKLAGFAKIGYPGVIYVEGSKEEVEEFVDKVKRMQWLALRVRFLEGLDADTGSLEAPASSQKSTAHAKGKDKETTKNLNKTGTKTGKGNQNQKSQMVGRLEGWKELTKVGEVVDEMRRVGRERWVVEMGIGSGHGLGEGG</sequence>
<organism evidence="3 4">
    <name type="scientific">Tetrapyrgos nigripes</name>
    <dbReference type="NCBI Taxonomy" id="182062"/>
    <lineage>
        <taxon>Eukaryota</taxon>
        <taxon>Fungi</taxon>
        <taxon>Dikarya</taxon>
        <taxon>Basidiomycota</taxon>
        <taxon>Agaricomycotina</taxon>
        <taxon>Agaricomycetes</taxon>
        <taxon>Agaricomycetidae</taxon>
        <taxon>Agaricales</taxon>
        <taxon>Marasmiineae</taxon>
        <taxon>Marasmiaceae</taxon>
        <taxon>Tetrapyrgos</taxon>
    </lineage>
</organism>
<gene>
    <name evidence="3" type="ORF">D9758_015620</name>
</gene>
<dbReference type="Proteomes" id="UP000559256">
    <property type="component" value="Unassembled WGS sequence"/>
</dbReference>
<dbReference type="PANTHER" id="PTHR15955:SF8">
    <property type="entry name" value="RWD DOMAIN-CONTAINING PROTEIN 2B-RELATED"/>
    <property type="match status" value="1"/>
</dbReference>
<feature type="compositionally biased region" description="Low complexity" evidence="1">
    <location>
        <begin position="225"/>
        <end position="239"/>
    </location>
</feature>
<name>A0A8H5CKE8_9AGAR</name>
<keyword evidence="4" id="KW-1185">Reference proteome</keyword>
<evidence type="ECO:0000259" key="2">
    <source>
        <dbReference type="Pfam" id="PF06544"/>
    </source>
</evidence>
<feature type="region of interest" description="Disordered" evidence="1">
    <location>
        <begin position="324"/>
        <end position="368"/>
    </location>
</feature>
<dbReference type="Pfam" id="PF06544">
    <property type="entry name" value="Prp3_C"/>
    <property type="match status" value="1"/>
</dbReference>
<proteinExistence type="predicted"/>
<dbReference type="EMBL" id="JAACJM010000141">
    <property type="protein sequence ID" value="KAF5343369.1"/>
    <property type="molecule type" value="Genomic_DNA"/>
</dbReference>
<dbReference type="InterPro" id="IPR010541">
    <property type="entry name" value="Prp3_C"/>
</dbReference>
<feature type="compositionally biased region" description="Low complexity" evidence="1">
    <location>
        <begin position="348"/>
        <end position="365"/>
    </location>
</feature>
<feature type="region of interest" description="Disordered" evidence="1">
    <location>
        <begin position="219"/>
        <end position="239"/>
    </location>
</feature>
<feature type="region of interest" description="Disordered" evidence="1">
    <location>
        <begin position="109"/>
        <end position="146"/>
    </location>
</feature>